<evidence type="ECO:0000256" key="4">
    <source>
        <dbReference type="ARBA" id="ARBA00022692"/>
    </source>
</evidence>
<dbReference type="GO" id="GO:0022857">
    <property type="term" value="F:transmembrane transporter activity"/>
    <property type="evidence" value="ECO:0007669"/>
    <property type="project" value="InterPro"/>
</dbReference>
<keyword evidence="5 7" id="KW-1133">Transmembrane helix</keyword>
<feature type="transmembrane region" description="Helical" evidence="7">
    <location>
        <begin position="51"/>
        <end position="69"/>
    </location>
</feature>
<dbReference type="EMBL" id="QOKY01000180">
    <property type="protein sequence ID" value="RMZ54275.1"/>
    <property type="molecule type" value="Genomic_DNA"/>
</dbReference>
<evidence type="ECO:0000313" key="10">
    <source>
        <dbReference type="EMBL" id="RMZ54275.1"/>
    </source>
</evidence>
<dbReference type="GeneID" id="23617001"/>
<dbReference type="EMBL" id="GDKF01001201">
    <property type="protein sequence ID" value="JAT77421.1"/>
    <property type="molecule type" value="Transcribed_RNA"/>
</dbReference>
<evidence type="ECO:0000256" key="1">
    <source>
        <dbReference type="ARBA" id="ARBA00004141"/>
    </source>
</evidence>
<evidence type="ECO:0000256" key="7">
    <source>
        <dbReference type="SAM" id="Phobius"/>
    </source>
</evidence>
<feature type="transmembrane region" description="Helical" evidence="7">
    <location>
        <begin position="170"/>
        <end position="188"/>
    </location>
</feature>
<evidence type="ECO:0000313" key="12">
    <source>
        <dbReference type="Proteomes" id="UP000279271"/>
    </source>
</evidence>
<feature type="transmembrane region" description="Helical" evidence="7">
    <location>
        <begin position="317"/>
        <end position="340"/>
    </location>
</feature>
<dbReference type="GO" id="GO:0016020">
    <property type="term" value="C:membrane"/>
    <property type="evidence" value="ECO:0007669"/>
    <property type="project" value="UniProtKB-SubCell"/>
</dbReference>
<dbReference type="PANTHER" id="PTHR23051:SF0">
    <property type="entry name" value="SOLUTE CARRIER FAMILY 35 MEMBER F5"/>
    <property type="match status" value="1"/>
</dbReference>
<dbReference type="SUPFAM" id="SSF103481">
    <property type="entry name" value="Multidrug resistance efflux transporter EmrE"/>
    <property type="match status" value="1"/>
</dbReference>
<dbReference type="PANTHER" id="PTHR23051">
    <property type="entry name" value="SOLUTE CARRIER FAMILY 35, MEMBER F5"/>
    <property type="match status" value="1"/>
</dbReference>
<evidence type="ECO:0000313" key="8">
    <source>
        <dbReference type="EMBL" id="JAT77421.1"/>
    </source>
</evidence>
<dbReference type="InterPro" id="IPR037185">
    <property type="entry name" value="EmrE-like"/>
</dbReference>
<evidence type="ECO:0000256" key="2">
    <source>
        <dbReference type="ARBA" id="ARBA00007863"/>
    </source>
</evidence>
<dbReference type="InterPro" id="IPR009262">
    <property type="entry name" value="SLC35_F1/F2/F6"/>
</dbReference>
<reference evidence="9 11" key="1">
    <citation type="journal article" date="2014" name="BMC Genomics">
        <title>Oil accumulation mechanisms of the oleaginous microalga Chlorella protothecoides revealed through its genome, transcriptomes, and proteomes.</title>
        <authorList>
            <person name="Gao C."/>
            <person name="Wang Y."/>
            <person name="Shen Y."/>
            <person name="Yan D."/>
            <person name="He X."/>
            <person name="Dai J."/>
            <person name="Wu Q."/>
        </authorList>
    </citation>
    <scope>NUCLEOTIDE SEQUENCE [LARGE SCALE GENOMIC DNA]</scope>
    <source>
        <strain evidence="9 11">0710</strain>
    </source>
</reference>
<keyword evidence="4 7" id="KW-0812">Transmembrane</keyword>
<keyword evidence="11" id="KW-1185">Reference proteome</keyword>
<dbReference type="OrthoDB" id="1436450at2759"/>
<keyword evidence="3" id="KW-0813">Transport</keyword>
<gene>
    <name evidence="10" type="ORF">APUTEX25_001433</name>
    <name evidence="9" type="ORF">F751_5610</name>
    <name evidence="8" type="ORF">g.4815</name>
</gene>
<keyword evidence="6 7" id="KW-0472">Membrane</keyword>
<organism evidence="9 11">
    <name type="scientific">Auxenochlorella protothecoides</name>
    <name type="common">Green microalga</name>
    <name type="synonym">Chlorella protothecoides</name>
    <dbReference type="NCBI Taxonomy" id="3075"/>
    <lineage>
        <taxon>Eukaryota</taxon>
        <taxon>Viridiplantae</taxon>
        <taxon>Chlorophyta</taxon>
        <taxon>core chlorophytes</taxon>
        <taxon>Trebouxiophyceae</taxon>
        <taxon>Chlorellales</taxon>
        <taxon>Chlorellaceae</taxon>
        <taxon>Auxenochlorella</taxon>
    </lineage>
</organism>
<accession>A0A087SPJ2</accession>
<sequence length="401" mass="42294">MASPHAWIAARLGLSLRATTGLFFVVCVASIWVAASFVVQDIQAAGAKPAVLTYIANSLFALYLPLYYFKAWLSGRAGRLAAGLPHDEEERGRLVATRAAPERVLLDGPPGLEGGAQQRHALLVVEEAAPAQITAWQTFNASVVVAPVWYLAQFTFNASLLSTSVTSNTLISSTSVLFTYLLSVALLSERYTLRKLGCIALLILGTAGVALADELASPDAAAARGSLLGDALCLLSALLYGTYTVAIRRMLGEDETTSVLLFFGYMGSIIFVCGAALGLVALLAGAGLGTLTWPVFWAIVAKGLLDNVLSDYLWARAILLIGPTLATAGLSLQIPLAVTADALFRSPAWLRAFWPLLLTAAGGLTILVGFLAMTLVPARPPAQELPVAEMTRDPSPKAPAR</sequence>
<feature type="transmembrane region" description="Helical" evidence="7">
    <location>
        <begin position="286"/>
        <end position="305"/>
    </location>
</feature>
<dbReference type="Proteomes" id="UP000028924">
    <property type="component" value="Unassembled WGS sequence"/>
</dbReference>
<feature type="transmembrane region" description="Helical" evidence="7">
    <location>
        <begin position="259"/>
        <end position="280"/>
    </location>
</feature>
<dbReference type="Pfam" id="PF06027">
    <property type="entry name" value="SLC35F"/>
    <property type="match status" value="1"/>
</dbReference>
<reference evidence="10" key="5">
    <citation type="submission" date="2018-11" db="EMBL/GenBank/DDBJ databases">
        <title>Characterization of plant carbon substrate utilization by Auxenochlorella protothecoides.</title>
        <authorList>
            <person name="Vogler B.W."/>
            <person name="Starkenburg S.R."/>
            <person name="Sudasinghe N."/>
            <person name="Schambach J.Y."/>
            <person name="Rollin J.A."/>
            <person name="Pattathil S."/>
            <person name="Barry A.N."/>
        </authorList>
    </citation>
    <scope>NUCLEOTIDE SEQUENCE [LARGE SCALE GENOMIC DNA]</scope>
    <source>
        <strain evidence="10">UTEX 25</strain>
    </source>
</reference>
<comment type="subcellular location">
    <subcellularLocation>
        <location evidence="1">Membrane</location>
        <topology evidence="1">Multi-pass membrane protein</topology>
    </subcellularLocation>
</comment>
<evidence type="ECO:0000256" key="3">
    <source>
        <dbReference type="ARBA" id="ARBA00022448"/>
    </source>
</evidence>
<dbReference type="AlphaFoldDB" id="A0A087SPJ2"/>
<name>A0A087SPJ2_AUXPR</name>
<feature type="transmembrane region" description="Helical" evidence="7">
    <location>
        <begin position="227"/>
        <end position="247"/>
    </location>
</feature>
<comment type="similarity">
    <text evidence="2">Belongs to the SLC35F solute transporter family.</text>
</comment>
<evidence type="ECO:0000256" key="6">
    <source>
        <dbReference type="ARBA" id="ARBA00023136"/>
    </source>
</evidence>
<evidence type="ECO:0000313" key="11">
    <source>
        <dbReference type="Proteomes" id="UP000028924"/>
    </source>
</evidence>
<dbReference type="RefSeq" id="XP_011400633.1">
    <property type="nucleotide sequence ID" value="XM_011402331.1"/>
</dbReference>
<evidence type="ECO:0000256" key="5">
    <source>
        <dbReference type="ARBA" id="ARBA00022989"/>
    </source>
</evidence>
<dbReference type="KEGG" id="apro:F751_5610"/>
<feature type="transmembrane region" description="Helical" evidence="7">
    <location>
        <begin position="352"/>
        <end position="376"/>
    </location>
</feature>
<reference evidence="12" key="3">
    <citation type="journal article" date="2018" name="Algal Res.">
        <title>Characterization of plant carbon substrate utilization by Auxenochlorella protothecoides.</title>
        <authorList>
            <person name="Vogler B.W."/>
            <person name="Starkenburg S.R."/>
            <person name="Sudasinghe N."/>
            <person name="Schambach J.Y."/>
            <person name="Rollin J.A."/>
            <person name="Pattathil S."/>
            <person name="Barry A.N."/>
        </authorList>
    </citation>
    <scope>NUCLEOTIDE SEQUENCE [LARGE SCALE GENOMIC DNA]</scope>
    <source>
        <strain evidence="12">UTEX 25</strain>
    </source>
</reference>
<proteinExistence type="inferred from homology"/>
<feature type="transmembrane region" description="Helical" evidence="7">
    <location>
        <begin position="20"/>
        <end position="39"/>
    </location>
</feature>
<protein>
    <submittedName>
        <fullName evidence="9">Putative vacuolar membrane protein</fullName>
    </submittedName>
</protein>
<dbReference type="eggNOG" id="KOG2765">
    <property type="taxonomic scope" value="Eukaryota"/>
</dbReference>
<reference evidence="8" key="2">
    <citation type="submission" date="2015-08" db="EMBL/GenBank/DDBJ databases">
        <authorList>
            <person name="Babu N.S."/>
            <person name="Beckwith C.J."/>
            <person name="Beseler K.G."/>
            <person name="Brison A."/>
            <person name="Carone J.V."/>
            <person name="Caskin T.P."/>
            <person name="Diamond M."/>
            <person name="Durham M.E."/>
            <person name="Foxe J.M."/>
            <person name="Go M."/>
            <person name="Henderson B.A."/>
            <person name="Jones I.B."/>
            <person name="McGettigan J.A."/>
            <person name="Micheletti S.J."/>
            <person name="Nasrallah M.E."/>
            <person name="Ortiz D."/>
            <person name="Piller C.R."/>
            <person name="Privatt S.R."/>
            <person name="Schneider S.L."/>
            <person name="Sharp S."/>
            <person name="Smith T.C."/>
            <person name="Stanton J.D."/>
            <person name="Ullery H.E."/>
            <person name="Wilson R.J."/>
            <person name="Serrano M.G."/>
            <person name="Buck G."/>
            <person name="Lee V."/>
            <person name="Wang Y."/>
            <person name="Carvalho R."/>
            <person name="Voegtly L."/>
            <person name="Shi R."/>
            <person name="Duckworth R."/>
            <person name="Johnson A."/>
            <person name="Loviza R."/>
            <person name="Walstead R."/>
            <person name="Shah Z."/>
            <person name="Kiflezghi M."/>
            <person name="Wade K."/>
            <person name="Ball S.L."/>
            <person name="Bradley K.W."/>
            <person name="Asai D.J."/>
            <person name="Bowman C.A."/>
            <person name="Russell D.A."/>
            <person name="Pope W.H."/>
            <person name="Jacobs-Sera D."/>
            <person name="Hendrix R.W."/>
            <person name="Hatfull G.F."/>
        </authorList>
    </citation>
    <scope>NUCLEOTIDE SEQUENCE</scope>
</reference>
<dbReference type="Proteomes" id="UP000279271">
    <property type="component" value="Unassembled WGS sequence"/>
</dbReference>
<feature type="transmembrane region" description="Helical" evidence="7">
    <location>
        <begin position="195"/>
        <end position="212"/>
    </location>
</feature>
<dbReference type="EMBL" id="KL662154">
    <property type="protein sequence ID" value="KFM27646.1"/>
    <property type="molecule type" value="Genomic_DNA"/>
</dbReference>
<reference evidence="10" key="4">
    <citation type="submission" date="2018-10" db="EMBL/GenBank/DDBJ databases">
        <authorList>
            <person name="Hovde B."/>
            <person name="Zhang X."/>
        </authorList>
    </citation>
    <scope>NUCLEOTIDE SEQUENCE [LARGE SCALE GENOMIC DNA]</scope>
    <source>
        <strain evidence="10">UTEX 25</strain>
    </source>
</reference>
<evidence type="ECO:0000313" key="9">
    <source>
        <dbReference type="EMBL" id="KFM27646.1"/>
    </source>
</evidence>